<sequence length="210" mass="23165">MARWSRSVKWEGLRWDGELGFGFYRRGVRRCRFRGGEPTLAVKRSAGGSGGFVGDAKAATAWMLWAAKAVDRTADFEPRERRAGAVKVGAASWHGRGGGVGATGRKGGVSGALCPLPHQDKGESETALPAREKRKEEEEREPCSFRFWAARLERRVGLASPRWRLVACGGGAMVTQRMTAKREEGWFGGELGPRRSTRQGRRWRGHSGRP</sequence>
<gene>
    <name evidence="2" type="ordered locus">LOC_Os11g44490</name>
</gene>
<feature type="region of interest" description="Disordered" evidence="1">
    <location>
        <begin position="114"/>
        <end position="136"/>
    </location>
</feature>
<organism evidence="2">
    <name type="scientific">Oryza sativa subsp. japonica</name>
    <name type="common">Rice</name>
    <dbReference type="NCBI Taxonomy" id="39947"/>
    <lineage>
        <taxon>Eukaryota</taxon>
        <taxon>Viridiplantae</taxon>
        <taxon>Streptophyta</taxon>
        <taxon>Embryophyta</taxon>
        <taxon>Tracheophyta</taxon>
        <taxon>Spermatophyta</taxon>
        <taxon>Magnoliopsida</taxon>
        <taxon>Liliopsida</taxon>
        <taxon>Poales</taxon>
        <taxon>Poaceae</taxon>
        <taxon>BOP clade</taxon>
        <taxon>Oryzoideae</taxon>
        <taxon>Oryzeae</taxon>
        <taxon>Oryzinae</taxon>
        <taxon>Oryza</taxon>
        <taxon>Oryza sativa</taxon>
    </lineage>
</organism>
<dbReference type="EMBL" id="DP000010">
    <property type="protein sequence ID" value="ABA95201.1"/>
    <property type="molecule type" value="Genomic_DNA"/>
</dbReference>
<reference evidence="2" key="2">
    <citation type="submission" date="2005-04" db="EMBL/GenBank/DDBJ databases">
        <authorList>
            <person name="Buell C.R."/>
            <person name="Wing R.A."/>
            <person name="McCombie W.A."/>
            <person name="Ouyang S."/>
        </authorList>
    </citation>
    <scope>NUCLEOTIDE SEQUENCE</scope>
</reference>
<reference evidence="2" key="1">
    <citation type="journal article" date="2005" name="BMC Biol.">
        <title>The sequence of rice chromosomes 11 and 12, rich in disease resistance genes and recent gene duplications.</title>
        <authorList>
            <consortium name="The rice chromosomes 11 and 12 sequencing consortia"/>
        </authorList>
    </citation>
    <scope>NUCLEOTIDE SEQUENCE [LARGE SCALE GENOMIC DNA]</scope>
</reference>
<evidence type="ECO:0000313" key="2">
    <source>
        <dbReference type="EMBL" id="ABA95201.1"/>
    </source>
</evidence>
<proteinExistence type="predicted"/>
<name>Q2QZX7_ORYSJ</name>
<feature type="compositionally biased region" description="Basic residues" evidence="1">
    <location>
        <begin position="195"/>
        <end position="210"/>
    </location>
</feature>
<protein>
    <submittedName>
        <fullName evidence="2">Uncharacterized protein</fullName>
    </submittedName>
</protein>
<dbReference type="AlphaFoldDB" id="Q2QZX7"/>
<feature type="compositionally biased region" description="Basic and acidic residues" evidence="1">
    <location>
        <begin position="118"/>
        <end position="136"/>
    </location>
</feature>
<reference evidence="2" key="3">
    <citation type="submission" date="2006-01" db="EMBL/GenBank/DDBJ databases">
        <authorList>
            <person name="Buell R."/>
        </authorList>
    </citation>
    <scope>NUCLEOTIDE SEQUENCE</scope>
</reference>
<accession>Q2QZX7</accession>
<feature type="region of interest" description="Disordered" evidence="1">
    <location>
        <begin position="185"/>
        <end position="210"/>
    </location>
</feature>
<evidence type="ECO:0000256" key="1">
    <source>
        <dbReference type="SAM" id="MobiDB-lite"/>
    </source>
</evidence>